<name>A0A0F9HZE3_9ZZZZ</name>
<feature type="non-terminal residue" evidence="1">
    <location>
        <position position="1"/>
    </location>
</feature>
<evidence type="ECO:0000313" key="1">
    <source>
        <dbReference type="EMBL" id="KKM08596.1"/>
    </source>
</evidence>
<sequence>GWTLRTSINVNPSKNTDLKEAMNTLGLLDDEIKMVKFKGGKENPLSTMIAIRARFFNIMEDQAAKPTDRRIAAQIHHAMTESMMHPTGVSPGGVKVWREAAETTRFSESITKKSYVKFITNSDKPEAVARYIANAGNTTAAKNVKRWLIASGERKKWEAVEDAFRNMLLDEPSAIRGILKGKSTRATTGFDPIMGATEREAYLEIGDAIVRMKRTKIAQMLKQGSDEAGRLIGLVETGSRREIQEFLVEVGGKESARGQRLAASVVASLANSASKPGVLRSVLDKHKFLADLKAFRDRGIMDDIFTEEGKRSIQRYEEAFTFLPEGLGVGDAMQTAALGSEAAGILVLQPKRAFKGARGWLKNDIAAWLMMSPKFSRVITGVGKVFPKRAPVSVKRAQALGAALGAMVDNMEEITGAIDDFRGFLEERGIGSLETQEEFNRNMGNIPR</sequence>
<dbReference type="EMBL" id="LAZR01015543">
    <property type="protein sequence ID" value="KKM08596.1"/>
    <property type="molecule type" value="Genomic_DNA"/>
</dbReference>
<comment type="caution">
    <text evidence="1">The sequence shown here is derived from an EMBL/GenBank/DDBJ whole genome shotgun (WGS) entry which is preliminary data.</text>
</comment>
<organism evidence="1">
    <name type="scientific">marine sediment metagenome</name>
    <dbReference type="NCBI Taxonomy" id="412755"/>
    <lineage>
        <taxon>unclassified sequences</taxon>
        <taxon>metagenomes</taxon>
        <taxon>ecological metagenomes</taxon>
    </lineage>
</organism>
<accession>A0A0F9HZE3</accession>
<reference evidence="1" key="1">
    <citation type="journal article" date="2015" name="Nature">
        <title>Complex archaea that bridge the gap between prokaryotes and eukaryotes.</title>
        <authorList>
            <person name="Spang A."/>
            <person name="Saw J.H."/>
            <person name="Jorgensen S.L."/>
            <person name="Zaremba-Niedzwiedzka K."/>
            <person name="Martijn J."/>
            <person name="Lind A.E."/>
            <person name="van Eijk R."/>
            <person name="Schleper C."/>
            <person name="Guy L."/>
            <person name="Ettema T.J."/>
        </authorList>
    </citation>
    <scope>NUCLEOTIDE SEQUENCE</scope>
</reference>
<dbReference type="AlphaFoldDB" id="A0A0F9HZE3"/>
<gene>
    <name evidence="1" type="ORF">LCGC14_1723580</name>
</gene>
<proteinExistence type="predicted"/>
<protein>
    <submittedName>
        <fullName evidence="1">Uncharacterized protein</fullName>
    </submittedName>
</protein>